<sequence length="90" mass="10468">MKTVISEIQNAQIPLDVTYADIDYMDRYQDFTIGEGWEQLPKYIEQIHSENMHIVLIFDPAVQVDGQPFARGLHSVCYLHLFLINQCLLL</sequence>
<reference evidence="5" key="1">
    <citation type="submission" date="2017-02" db="UniProtKB">
        <authorList>
            <consortium name="WormBaseParasite"/>
        </authorList>
    </citation>
    <scope>IDENTIFICATION</scope>
</reference>
<dbReference type="Pfam" id="PF01055">
    <property type="entry name" value="Glyco_hydro_31_2nd"/>
    <property type="match status" value="1"/>
</dbReference>
<keyword evidence="2" id="KW-0378">Hydrolase</keyword>
<comment type="similarity">
    <text evidence="1 2">Belongs to the glycosyl hydrolase 31 family.</text>
</comment>
<dbReference type="WBParaSite" id="ALUE_0000259801-mRNA-1">
    <property type="protein sequence ID" value="ALUE_0000259801-mRNA-1"/>
    <property type="gene ID" value="ALUE_0000259801"/>
</dbReference>
<evidence type="ECO:0000259" key="3">
    <source>
        <dbReference type="Pfam" id="PF01055"/>
    </source>
</evidence>
<feature type="domain" description="Glycoside hydrolase family 31 TIM barrel" evidence="3">
    <location>
        <begin position="2"/>
        <end position="74"/>
    </location>
</feature>
<keyword evidence="2" id="KW-0326">Glycosidase</keyword>
<dbReference type="InterPro" id="IPR017853">
    <property type="entry name" value="GH"/>
</dbReference>
<organism evidence="4 5">
    <name type="scientific">Ascaris lumbricoides</name>
    <name type="common">Giant roundworm</name>
    <dbReference type="NCBI Taxonomy" id="6252"/>
    <lineage>
        <taxon>Eukaryota</taxon>
        <taxon>Metazoa</taxon>
        <taxon>Ecdysozoa</taxon>
        <taxon>Nematoda</taxon>
        <taxon>Chromadorea</taxon>
        <taxon>Rhabditida</taxon>
        <taxon>Spirurina</taxon>
        <taxon>Ascaridomorpha</taxon>
        <taxon>Ascaridoidea</taxon>
        <taxon>Ascarididae</taxon>
        <taxon>Ascaris</taxon>
    </lineage>
</organism>
<dbReference type="PANTHER" id="PTHR22762">
    <property type="entry name" value="ALPHA-GLUCOSIDASE"/>
    <property type="match status" value="1"/>
</dbReference>
<evidence type="ECO:0000313" key="5">
    <source>
        <dbReference type="WBParaSite" id="ALUE_0000259801-mRNA-1"/>
    </source>
</evidence>
<protein>
    <submittedName>
        <fullName evidence="5">Glyco_hydro_114 domain-containing protein</fullName>
    </submittedName>
</protein>
<dbReference type="PANTHER" id="PTHR22762:SF133">
    <property type="entry name" value="P-TYPE DOMAIN-CONTAINING PROTEIN"/>
    <property type="match status" value="1"/>
</dbReference>
<dbReference type="SUPFAM" id="SSF51445">
    <property type="entry name" value="(Trans)glycosidases"/>
    <property type="match status" value="1"/>
</dbReference>
<accession>A0A0M3HM53</accession>
<evidence type="ECO:0000313" key="4">
    <source>
        <dbReference type="Proteomes" id="UP000036681"/>
    </source>
</evidence>
<name>A0A0M3HM53_ASCLU</name>
<keyword evidence="4" id="KW-1185">Reference proteome</keyword>
<dbReference type="GO" id="GO:0005975">
    <property type="term" value="P:carbohydrate metabolic process"/>
    <property type="evidence" value="ECO:0007669"/>
    <property type="project" value="InterPro"/>
</dbReference>
<dbReference type="InterPro" id="IPR000322">
    <property type="entry name" value="Glyco_hydro_31_TIM"/>
</dbReference>
<dbReference type="Proteomes" id="UP000036681">
    <property type="component" value="Unplaced"/>
</dbReference>
<dbReference type="Gene3D" id="3.20.20.80">
    <property type="entry name" value="Glycosidases"/>
    <property type="match status" value="1"/>
</dbReference>
<evidence type="ECO:0000256" key="1">
    <source>
        <dbReference type="ARBA" id="ARBA00007806"/>
    </source>
</evidence>
<dbReference type="GO" id="GO:0004558">
    <property type="term" value="F:alpha-1,4-glucosidase activity"/>
    <property type="evidence" value="ECO:0007669"/>
    <property type="project" value="TreeGrafter"/>
</dbReference>
<evidence type="ECO:0000256" key="2">
    <source>
        <dbReference type="RuleBase" id="RU361185"/>
    </source>
</evidence>
<dbReference type="AlphaFoldDB" id="A0A0M3HM53"/>
<proteinExistence type="inferred from homology"/>